<name>A0ACA9MG85_9GLOM</name>
<dbReference type="EMBL" id="CAJVPU010008198">
    <property type="protein sequence ID" value="CAG8581316.1"/>
    <property type="molecule type" value="Genomic_DNA"/>
</dbReference>
<feature type="non-terminal residue" evidence="1">
    <location>
        <position position="228"/>
    </location>
</feature>
<comment type="caution">
    <text evidence="1">The sequence shown here is derived from an EMBL/GenBank/DDBJ whole genome shotgun (WGS) entry which is preliminary data.</text>
</comment>
<reference evidence="1" key="1">
    <citation type="submission" date="2021-06" db="EMBL/GenBank/DDBJ databases">
        <authorList>
            <person name="Kallberg Y."/>
            <person name="Tangrot J."/>
            <person name="Rosling A."/>
        </authorList>
    </citation>
    <scope>NUCLEOTIDE SEQUENCE</scope>
    <source>
        <strain evidence="1">IL203A</strain>
    </source>
</reference>
<organism evidence="1 2">
    <name type="scientific">Dentiscutata heterogama</name>
    <dbReference type="NCBI Taxonomy" id="1316150"/>
    <lineage>
        <taxon>Eukaryota</taxon>
        <taxon>Fungi</taxon>
        <taxon>Fungi incertae sedis</taxon>
        <taxon>Mucoromycota</taxon>
        <taxon>Glomeromycotina</taxon>
        <taxon>Glomeromycetes</taxon>
        <taxon>Diversisporales</taxon>
        <taxon>Gigasporaceae</taxon>
        <taxon>Dentiscutata</taxon>
    </lineage>
</organism>
<sequence>MGSKHSKYPKLIHKINKASDDKRQNAECPQLAKQDDLYIDRMQVLHHVMRCVCNGNFEAPLNEQLKEGGVVVLDFCCGTATWLSEMASDFQNSTFVGIEKVLIYPEHKPKNVRIVQADVLEKFPFPGTKIKTFVYAIDAQWRNHLIKEFVRVLKPGGYLECTDGDLIPDNPGVIVEQLRVAIEKILIQAGRNPSLTQKFHEVIESQPQMSKVIQMESFMPIGPWGGQI</sequence>
<evidence type="ECO:0000313" key="1">
    <source>
        <dbReference type="EMBL" id="CAG8581316.1"/>
    </source>
</evidence>
<accession>A0ACA9MG85</accession>
<gene>
    <name evidence="1" type="ORF">DHETER_LOCUS6481</name>
</gene>
<dbReference type="Proteomes" id="UP000789702">
    <property type="component" value="Unassembled WGS sequence"/>
</dbReference>
<protein>
    <submittedName>
        <fullName evidence="1">12205_t:CDS:1</fullName>
    </submittedName>
</protein>
<feature type="non-terminal residue" evidence="1">
    <location>
        <position position="1"/>
    </location>
</feature>
<evidence type="ECO:0000313" key="2">
    <source>
        <dbReference type="Proteomes" id="UP000789702"/>
    </source>
</evidence>
<keyword evidence="2" id="KW-1185">Reference proteome</keyword>
<proteinExistence type="predicted"/>